<dbReference type="PRINTS" id="PR00337">
    <property type="entry name" value="LEUILEVALBP"/>
</dbReference>
<keyword evidence="2" id="KW-1185">Reference proteome</keyword>
<reference evidence="1 2" key="1">
    <citation type="submission" date="2023-08" db="EMBL/GenBank/DDBJ databases">
        <title>Implementing the SeqCode for naming new Mesorhizobium species isolated from Vachellia karroo root nodules.</title>
        <authorList>
            <person name="Van Lill M."/>
        </authorList>
    </citation>
    <scope>NUCLEOTIDE SEQUENCE [LARGE SCALE GENOMIC DNA]</scope>
    <source>
        <strain evidence="1 2">VK23A</strain>
    </source>
</reference>
<accession>A0ABU4XAA1</accession>
<organism evidence="1 2">
    <name type="scientific">Mesorhizobium dulcispinae</name>
    <dbReference type="NCBI Taxonomy" id="3072316"/>
    <lineage>
        <taxon>Bacteria</taxon>
        <taxon>Pseudomonadati</taxon>
        <taxon>Pseudomonadota</taxon>
        <taxon>Alphaproteobacteria</taxon>
        <taxon>Hyphomicrobiales</taxon>
        <taxon>Phyllobacteriaceae</taxon>
        <taxon>Mesorhizobium</taxon>
    </lineage>
</organism>
<dbReference type="EMBL" id="JAVIIZ010000001">
    <property type="protein sequence ID" value="MDX8471081.1"/>
    <property type="molecule type" value="Genomic_DNA"/>
</dbReference>
<comment type="caution">
    <text evidence="1">The sequence shown here is derived from an EMBL/GenBank/DDBJ whole genome shotgun (WGS) entry which is preliminary data.</text>
</comment>
<dbReference type="InterPro" id="IPR028082">
    <property type="entry name" value="Peripla_BP_I"/>
</dbReference>
<dbReference type="SUPFAM" id="SSF53822">
    <property type="entry name" value="Periplasmic binding protein-like I"/>
    <property type="match status" value="1"/>
</dbReference>
<dbReference type="PANTHER" id="PTHR47628">
    <property type="match status" value="1"/>
</dbReference>
<gene>
    <name evidence="1" type="ORF">RFM27_03240</name>
</gene>
<dbReference type="InterPro" id="IPR000709">
    <property type="entry name" value="Leu_Ile_Val-bd"/>
</dbReference>
<evidence type="ECO:0000313" key="1">
    <source>
        <dbReference type="EMBL" id="MDX8471081.1"/>
    </source>
</evidence>
<dbReference type="Pfam" id="PF13433">
    <property type="entry name" value="Peripla_BP_5"/>
    <property type="match status" value="1"/>
</dbReference>
<dbReference type="PROSITE" id="PS51257">
    <property type="entry name" value="PROKAR_LIPOPROTEIN"/>
    <property type="match status" value="1"/>
</dbReference>
<dbReference type="Gene3D" id="3.40.50.2300">
    <property type="match status" value="2"/>
</dbReference>
<protein>
    <submittedName>
        <fullName evidence="1">Transporter substrate-binding domain-containing protein</fullName>
    </submittedName>
</protein>
<dbReference type="PANTHER" id="PTHR47628:SF1">
    <property type="entry name" value="ALIPHATIC AMIDASE EXPRESSION-REGULATING PROTEIN"/>
    <property type="match status" value="1"/>
</dbReference>
<proteinExistence type="predicted"/>
<dbReference type="Proteomes" id="UP001271780">
    <property type="component" value="Unassembled WGS sequence"/>
</dbReference>
<dbReference type="RefSeq" id="WP_320315248.1">
    <property type="nucleotide sequence ID" value="NZ_JAVIIX010000001.1"/>
</dbReference>
<dbReference type="InterPro" id="IPR039570">
    <property type="entry name" value="AmiC_PBP1"/>
</dbReference>
<sequence>MMMETVKLGMLFSQTGPMAVTENAHIQGVLIACDEINAKGGIDGRPLELVVADPAGDDARYEELATDLLLRQHVGAIVGCCLSSSRKRVVPVVERYNGVLLYPSVYEGFEYSPNVIYGGAVPNQVIVPMLEYLFANHGKRIGLIGSDTLYAREINRIVNEFLGESGGTVIGECYFPFATSTNRFAPTLKRFVDEAADAIISTVVGEDSVTLYDTFSRVEKDGRAVPIASLTTTESELHRMSPGARTGHLSSLPYFGSLDIPKNRDFVDAFQKRYGTDKTPGIYTEVCYALVHIFADAVRQTGDADSDAILPVLSGAVFKGPGGDRAIDLDNNHFVLRPMIGRASERGGFDIVWKSPGAVRPDPYLVSYDRSLAV</sequence>
<evidence type="ECO:0000313" key="2">
    <source>
        <dbReference type="Proteomes" id="UP001271780"/>
    </source>
</evidence>
<dbReference type="CDD" id="cd06357">
    <property type="entry name" value="PBP1_AmiC"/>
    <property type="match status" value="1"/>
</dbReference>
<name>A0ABU4XAA1_9HYPH</name>